<protein>
    <recommendedName>
        <fullName evidence="1">Aspartyl/glutamyl-tRNA(Asn/Gln) amidotransferase subunit C</fullName>
        <shortName evidence="1">Asp/Glu-ADT subunit C</shortName>
        <ecNumber evidence="1">6.3.5.-</ecNumber>
    </recommendedName>
</protein>
<dbReference type="InterPro" id="IPR003837">
    <property type="entry name" value="GatC"/>
</dbReference>
<keyword evidence="1" id="KW-0436">Ligase</keyword>
<dbReference type="KEGG" id="sand:H3309_15070"/>
<dbReference type="NCBIfam" id="TIGR00135">
    <property type="entry name" value="gatC"/>
    <property type="match status" value="1"/>
</dbReference>
<dbReference type="Pfam" id="PF02686">
    <property type="entry name" value="GatC"/>
    <property type="match status" value="1"/>
</dbReference>
<dbReference type="PANTHER" id="PTHR15004:SF0">
    <property type="entry name" value="GLUTAMYL-TRNA(GLN) AMIDOTRANSFERASE SUBUNIT C, MITOCHONDRIAL"/>
    <property type="match status" value="1"/>
</dbReference>
<dbReference type="AlphaFoldDB" id="A0A7G5IGX1"/>
<proteinExistence type="inferred from homology"/>
<dbReference type="PANTHER" id="PTHR15004">
    <property type="entry name" value="GLUTAMYL-TRNA(GLN) AMIDOTRANSFERASE SUBUNIT C, MITOCHONDRIAL"/>
    <property type="match status" value="1"/>
</dbReference>
<accession>A0A7G5IGX1</accession>
<dbReference type="GO" id="GO:0006450">
    <property type="term" value="P:regulation of translational fidelity"/>
    <property type="evidence" value="ECO:0007669"/>
    <property type="project" value="InterPro"/>
</dbReference>
<dbReference type="EMBL" id="CP059851">
    <property type="protein sequence ID" value="QMW22613.1"/>
    <property type="molecule type" value="Genomic_DNA"/>
</dbReference>
<dbReference type="Gene3D" id="1.10.20.60">
    <property type="entry name" value="Glu-tRNAGln amidotransferase C subunit, N-terminal domain"/>
    <property type="match status" value="1"/>
</dbReference>
<sequence length="95" mass="10106">MAVDEKIVRRVAGLARIALRDDEVAPLVSELNKIMGWIDQLAAVDTAGVEPMTAVIPKTAPWREDVVSDGGVRDAVLANAPAASHGYFAVPKVIE</sequence>
<evidence type="ECO:0000313" key="3">
    <source>
        <dbReference type="Proteomes" id="UP000515292"/>
    </source>
</evidence>
<dbReference type="GO" id="GO:0006412">
    <property type="term" value="P:translation"/>
    <property type="evidence" value="ECO:0007669"/>
    <property type="project" value="UniProtKB-UniRule"/>
</dbReference>
<keyword evidence="2" id="KW-0808">Transferase</keyword>
<dbReference type="GO" id="GO:0005524">
    <property type="term" value="F:ATP binding"/>
    <property type="evidence" value="ECO:0007669"/>
    <property type="project" value="UniProtKB-KW"/>
</dbReference>
<dbReference type="GO" id="GO:0070681">
    <property type="term" value="P:glutaminyl-tRNAGln biosynthesis via transamidation"/>
    <property type="evidence" value="ECO:0007669"/>
    <property type="project" value="TreeGrafter"/>
</dbReference>
<organism evidence="2 3">
    <name type="scientific">Sandaracinobacteroides saxicola</name>
    <dbReference type="NCBI Taxonomy" id="2759707"/>
    <lineage>
        <taxon>Bacteria</taxon>
        <taxon>Pseudomonadati</taxon>
        <taxon>Pseudomonadota</taxon>
        <taxon>Alphaproteobacteria</taxon>
        <taxon>Sphingomonadales</taxon>
        <taxon>Sphingosinicellaceae</taxon>
        <taxon>Sandaracinobacteroides</taxon>
    </lineage>
</organism>
<keyword evidence="1" id="KW-0547">Nucleotide-binding</keyword>
<dbReference type="InterPro" id="IPR036113">
    <property type="entry name" value="Asp/Glu-ADT_sf_sub_c"/>
</dbReference>
<name>A0A7G5IGX1_9SPHN</name>
<dbReference type="HAMAP" id="MF_00122">
    <property type="entry name" value="GatC"/>
    <property type="match status" value="1"/>
</dbReference>
<dbReference type="Proteomes" id="UP000515292">
    <property type="component" value="Chromosome"/>
</dbReference>
<dbReference type="RefSeq" id="WP_182295665.1">
    <property type="nucleotide sequence ID" value="NZ_CP059851.1"/>
</dbReference>
<comment type="similarity">
    <text evidence="1">Belongs to the GatC family.</text>
</comment>
<dbReference type="GO" id="GO:0050567">
    <property type="term" value="F:glutaminyl-tRNA synthase (glutamine-hydrolyzing) activity"/>
    <property type="evidence" value="ECO:0007669"/>
    <property type="project" value="UniProtKB-UniRule"/>
</dbReference>
<dbReference type="SUPFAM" id="SSF141000">
    <property type="entry name" value="Glu-tRNAGln amidotransferase C subunit"/>
    <property type="match status" value="1"/>
</dbReference>
<comment type="catalytic activity">
    <reaction evidence="1">
        <text>L-aspartyl-tRNA(Asn) + L-glutamine + ATP + H2O = L-asparaginyl-tRNA(Asn) + L-glutamate + ADP + phosphate + 2 H(+)</text>
        <dbReference type="Rhea" id="RHEA:14513"/>
        <dbReference type="Rhea" id="RHEA-COMP:9674"/>
        <dbReference type="Rhea" id="RHEA-COMP:9677"/>
        <dbReference type="ChEBI" id="CHEBI:15377"/>
        <dbReference type="ChEBI" id="CHEBI:15378"/>
        <dbReference type="ChEBI" id="CHEBI:29985"/>
        <dbReference type="ChEBI" id="CHEBI:30616"/>
        <dbReference type="ChEBI" id="CHEBI:43474"/>
        <dbReference type="ChEBI" id="CHEBI:58359"/>
        <dbReference type="ChEBI" id="CHEBI:78515"/>
        <dbReference type="ChEBI" id="CHEBI:78516"/>
        <dbReference type="ChEBI" id="CHEBI:456216"/>
    </reaction>
</comment>
<dbReference type="GO" id="GO:0016740">
    <property type="term" value="F:transferase activity"/>
    <property type="evidence" value="ECO:0007669"/>
    <property type="project" value="UniProtKB-KW"/>
</dbReference>
<comment type="subunit">
    <text evidence="1">Heterotrimer of A, B and C subunits.</text>
</comment>
<evidence type="ECO:0000313" key="2">
    <source>
        <dbReference type="EMBL" id="QMW22613.1"/>
    </source>
</evidence>
<keyword evidence="1" id="KW-0648">Protein biosynthesis</keyword>
<evidence type="ECO:0000256" key="1">
    <source>
        <dbReference type="HAMAP-Rule" id="MF_00122"/>
    </source>
</evidence>
<keyword evidence="1" id="KW-0067">ATP-binding</keyword>
<dbReference type="EC" id="6.3.5.-" evidence="1"/>
<keyword evidence="3" id="KW-1185">Reference proteome</keyword>
<comment type="function">
    <text evidence="1">Allows the formation of correctly charged Asn-tRNA(Asn) or Gln-tRNA(Gln) through the transamidation of misacylated Asp-tRNA(Asn) or Glu-tRNA(Gln) in organisms which lack either or both of asparaginyl-tRNA or glutaminyl-tRNA synthetases. The reaction takes place in the presence of glutamine and ATP through an activated phospho-Asp-tRNA(Asn) or phospho-Glu-tRNA(Gln).</text>
</comment>
<gene>
    <name evidence="1 2" type="primary">gatC</name>
    <name evidence="2" type="ORF">H3309_15070</name>
</gene>
<reference evidence="2 3" key="1">
    <citation type="submission" date="2020-07" db="EMBL/GenBank/DDBJ databases">
        <title>Complete genome sequence for Sandaracinobacter sp. M6.</title>
        <authorList>
            <person name="Tang Y."/>
            <person name="Liu Q."/>
            <person name="Guo Z."/>
            <person name="Lei P."/>
            <person name="Huang B."/>
        </authorList>
    </citation>
    <scope>NUCLEOTIDE SEQUENCE [LARGE SCALE GENOMIC DNA]</scope>
    <source>
        <strain evidence="2 3">M6</strain>
    </source>
</reference>
<comment type="catalytic activity">
    <reaction evidence="1">
        <text>L-glutamyl-tRNA(Gln) + L-glutamine + ATP + H2O = L-glutaminyl-tRNA(Gln) + L-glutamate + ADP + phosphate + H(+)</text>
        <dbReference type="Rhea" id="RHEA:17521"/>
        <dbReference type="Rhea" id="RHEA-COMP:9681"/>
        <dbReference type="Rhea" id="RHEA-COMP:9684"/>
        <dbReference type="ChEBI" id="CHEBI:15377"/>
        <dbReference type="ChEBI" id="CHEBI:15378"/>
        <dbReference type="ChEBI" id="CHEBI:29985"/>
        <dbReference type="ChEBI" id="CHEBI:30616"/>
        <dbReference type="ChEBI" id="CHEBI:43474"/>
        <dbReference type="ChEBI" id="CHEBI:58359"/>
        <dbReference type="ChEBI" id="CHEBI:78520"/>
        <dbReference type="ChEBI" id="CHEBI:78521"/>
        <dbReference type="ChEBI" id="CHEBI:456216"/>
    </reaction>
</comment>